<proteinExistence type="inferred from homology"/>
<dbReference type="InterPro" id="IPR037237">
    <property type="entry name" value="IlvD/EDD_N"/>
</dbReference>
<dbReference type="GO" id="GO:0009082">
    <property type="term" value="P:branched-chain amino acid biosynthetic process"/>
    <property type="evidence" value="ECO:0007669"/>
    <property type="project" value="TreeGrafter"/>
</dbReference>
<comment type="similarity">
    <text evidence="1">Belongs to the IlvD/Edd family.</text>
</comment>
<dbReference type="GO" id="GO:0004160">
    <property type="term" value="F:dihydroxy-acid dehydratase activity"/>
    <property type="evidence" value="ECO:0007669"/>
    <property type="project" value="TreeGrafter"/>
</dbReference>
<feature type="domain" description="Dihydroxy-acid/6-phosphogluconate dehydratase N-terminal" evidence="3">
    <location>
        <begin position="108"/>
        <end position="185"/>
    </location>
</feature>
<dbReference type="SUPFAM" id="SSF143975">
    <property type="entry name" value="IlvD/EDD N-terminal domain-like"/>
    <property type="match status" value="1"/>
</dbReference>
<keyword evidence="2" id="KW-0456">Lyase</keyword>
<keyword evidence="5" id="KW-1185">Reference proteome</keyword>
<dbReference type="GO" id="GO:0009570">
    <property type="term" value="C:chloroplast stroma"/>
    <property type="evidence" value="ECO:0007669"/>
    <property type="project" value="TreeGrafter"/>
</dbReference>
<dbReference type="AlphaFoldDB" id="A0AAP0KG46"/>
<comment type="caution">
    <text evidence="4">The sequence shown here is derived from an EMBL/GenBank/DDBJ whole genome shotgun (WGS) entry which is preliminary data.</text>
</comment>
<dbReference type="InterPro" id="IPR000581">
    <property type="entry name" value="ILV_EDD_N"/>
</dbReference>
<dbReference type="Pfam" id="PF00920">
    <property type="entry name" value="ILVD_EDD_N"/>
    <property type="match status" value="1"/>
</dbReference>
<evidence type="ECO:0000313" key="5">
    <source>
        <dbReference type="Proteomes" id="UP001420932"/>
    </source>
</evidence>
<dbReference type="PANTHER" id="PTHR21000:SF5">
    <property type="entry name" value="DIHYDROXY-ACID DEHYDRATASE, MITOCHONDRIAL"/>
    <property type="match status" value="1"/>
</dbReference>
<reference evidence="4 5" key="1">
    <citation type="submission" date="2024-01" db="EMBL/GenBank/DDBJ databases">
        <title>Genome assemblies of Stephania.</title>
        <authorList>
            <person name="Yang L."/>
        </authorList>
    </citation>
    <scope>NUCLEOTIDE SEQUENCE [LARGE SCALE GENOMIC DNA]</scope>
    <source>
        <strain evidence="4">YNDBR</strain>
        <tissue evidence="4">Leaf</tissue>
    </source>
</reference>
<protein>
    <recommendedName>
        <fullName evidence="3">Dihydroxy-acid/6-phosphogluconate dehydratase N-terminal domain-containing protein</fullName>
    </recommendedName>
</protein>
<evidence type="ECO:0000256" key="2">
    <source>
        <dbReference type="ARBA" id="ARBA00023239"/>
    </source>
</evidence>
<sequence>MSTIRGLMAEAVARDRVRDPVECTDRDNDLVVHIGKEMDMFQLERDFNVSAWAYGQPGDRWCVLCLEVSEEPSSSRRSPALQSKMGVWPWAILQHQRRIAQVSGVPFKFGKHLLDLIKMDLKPRDIITRKSLRNAMVIVMALGGSTNAVLHLIAIARSVGLELTLDDFQKVSDEVPFLADLKPRQCLPRKEPLRELDKKLHETENNKRFILRSQTPLQDKAPLLVGALKTSAEQDVACFHFPGHIAKLESLVGAYSKVGKVGRYSLHHPVLTKLVGGSN</sequence>
<gene>
    <name evidence="4" type="ORF">Syun_008971</name>
</gene>
<evidence type="ECO:0000313" key="4">
    <source>
        <dbReference type="EMBL" id="KAK9150662.1"/>
    </source>
</evidence>
<dbReference type="InterPro" id="IPR050165">
    <property type="entry name" value="DHAD_IlvD/Edd"/>
</dbReference>
<evidence type="ECO:0000259" key="3">
    <source>
        <dbReference type="Pfam" id="PF00920"/>
    </source>
</evidence>
<organism evidence="4 5">
    <name type="scientific">Stephania yunnanensis</name>
    <dbReference type="NCBI Taxonomy" id="152371"/>
    <lineage>
        <taxon>Eukaryota</taxon>
        <taxon>Viridiplantae</taxon>
        <taxon>Streptophyta</taxon>
        <taxon>Embryophyta</taxon>
        <taxon>Tracheophyta</taxon>
        <taxon>Spermatophyta</taxon>
        <taxon>Magnoliopsida</taxon>
        <taxon>Ranunculales</taxon>
        <taxon>Menispermaceae</taxon>
        <taxon>Menispermoideae</taxon>
        <taxon>Cissampelideae</taxon>
        <taxon>Stephania</taxon>
    </lineage>
</organism>
<evidence type="ECO:0000256" key="1">
    <source>
        <dbReference type="ARBA" id="ARBA00006486"/>
    </source>
</evidence>
<dbReference type="PANTHER" id="PTHR21000">
    <property type="entry name" value="DIHYDROXY-ACID DEHYDRATASE DAD"/>
    <property type="match status" value="1"/>
</dbReference>
<dbReference type="Proteomes" id="UP001420932">
    <property type="component" value="Unassembled WGS sequence"/>
</dbReference>
<name>A0AAP0KG46_9MAGN</name>
<dbReference type="EMBL" id="JBBNAF010000004">
    <property type="protein sequence ID" value="KAK9150662.1"/>
    <property type="molecule type" value="Genomic_DNA"/>
</dbReference>
<accession>A0AAP0KG46</accession>